<accession>A0A4Z2IS40</accession>
<comment type="caution">
    <text evidence="1">The sequence shown here is derived from an EMBL/GenBank/DDBJ whole genome shotgun (WGS) entry which is preliminary data.</text>
</comment>
<organism evidence="1 2">
    <name type="scientific">Liparis tanakae</name>
    <name type="common">Tanaka's snailfish</name>
    <dbReference type="NCBI Taxonomy" id="230148"/>
    <lineage>
        <taxon>Eukaryota</taxon>
        <taxon>Metazoa</taxon>
        <taxon>Chordata</taxon>
        <taxon>Craniata</taxon>
        <taxon>Vertebrata</taxon>
        <taxon>Euteleostomi</taxon>
        <taxon>Actinopterygii</taxon>
        <taxon>Neopterygii</taxon>
        <taxon>Teleostei</taxon>
        <taxon>Neoteleostei</taxon>
        <taxon>Acanthomorphata</taxon>
        <taxon>Eupercaria</taxon>
        <taxon>Perciformes</taxon>
        <taxon>Cottioidei</taxon>
        <taxon>Cottales</taxon>
        <taxon>Liparidae</taxon>
        <taxon>Liparis</taxon>
    </lineage>
</organism>
<protein>
    <submittedName>
        <fullName evidence="1">Uncharacterized protein</fullName>
    </submittedName>
</protein>
<dbReference type="AlphaFoldDB" id="A0A4Z2IS40"/>
<dbReference type="Proteomes" id="UP000314294">
    <property type="component" value="Unassembled WGS sequence"/>
</dbReference>
<gene>
    <name evidence="1" type="ORF">EYF80_009662</name>
</gene>
<reference evidence="1 2" key="1">
    <citation type="submission" date="2019-03" db="EMBL/GenBank/DDBJ databases">
        <title>First draft genome of Liparis tanakae, snailfish: a comprehensive survey of snailfish specific genes.</title>
        <authorList>
            <person name="Kim W."/>
            <person name="Song I."/>
            <person name="Jeong J.-H."/>
            <person name="Kim D."/>
            <person name="Kim S."/>
            <person name="Ryu S."/>
            <person name="Song J.Y."/>
            <person name="Lee S.K."/>
        </authorList>
    </citation>
    <scope>NUCLEOTIDE SEQUENCE [LARGE SCALE GENOMIC DNA]</scope>
    <source>
        <tissue evidence="1">Muscle</tissue>
    </source>
</reference>
<name>A0A4Z2IS40_9TELE</name>
<keyword evidence="2" id="KW-1185">Reference proteome</keyword>
<evidence type="ECO:0000313" key="2">
    <source>
        <dbReference type="Proteomes" id="UP000314294"/>
    </source>
</evidence>
<dbReference type="EMBL" id="SRLO01000058">
    <property type="protein sequence ID" value="TNN80013.1"/>
    <property type="molecule type" value="Genomic_DNA"/>
</dbReference>
<evidence type="ECO:0000313" key="1">
    <source>
        <dbReference type="EMBL" id="TNN80013.1"/>
    </source>
</evidence>
<sequence>MAMVWVPVSQIILQKSATVPGRGPWVAMNSLGQRSASLVARSCRSFGSSWGILDVLQERLLVDGPDGEWHLTAELQGALDFSTICDSDQLIQFTLGLYDLCLSG</sequence>
<proteinExistence type="predicted"/>